<evidence type="ECO:0000256" key="6">
    <source>
        <dbReference type="ARBA" id="ARBA00023027"/>
    </source>
</evidence>
<gene>
    <name evidence="10" type="ORF">G3O08_08840</name>
</gene>
<dbReference type="Pfam" id="PF00881">
    <property type="entry name" value="Nitroreductase"/>
    <property type="match status" value="1"/>
</dbReference>
<reference evidence="10 11" key="1">
    <citation type="submission" date="2020-02" db="EMBL/GenBank/DDBJ databases">
        <title>Out from the shadows clarifying the taxonomy of the family Cryomorphaceae and related taxa by utilizing the GTDB taxonomic framework.</title>
        <authorList>
            <person name="Bowman J.P."/>
        </authorList>
    </citation>
    <scope>NUCLEOTIDE SEQUENCE [LARGE SCALE GENOMIC DNA]</scope>
    <source>
        <strain evidence="10 11">QSSC 1-22</strain>
    </source>
</reference>
<dbReference type="PANTHER" id="PTHR43821">
    <property type="entry name" value="NAD(P)H NITROREDUCTASE YDJA-RELATED"/>
    <property type="match status" value="1"/>
</dbReference>
<dbReference type="InterPro" id="IPR029479">
    <property type="entry name" value="Nitroreductase"/>
</dbReference>
<evidence type="ECO:0000256" key="4">
    <source>
        <dbReference type="ARBA" id="ARBA00022857"/>
    </source>
</evidence>
<dbReference type="InterPro" id="IPR000415">
    <property type="entry name" value="Nitroreductase-like"/>
</dbReference>
<evidence type="ECO:0000256" key="1">
    <source>
        <dbReference type="ARBA" id="ARBA00007118"/>
    </source>
</evidence>
<evidence type="ECO:0000259" key="9">
    <source>
        <dbReference type="Pfam" id="PF00881"/>
    </source>
</evidence>
<dbReference type="PIRSF" id="PIRSF000232">
    <property type="entry name" value="YdjA"/>
    <property type="match status" value="1"/>
</dbReference>
<name>A0A7K3WPY0_9FLAO</name>
<comment type="similarity">
    <text evidence="1 7">Belongs to the nitroreductase family.</text>
</comment>
<dbReference type="SUPFAM" id="SSF55469">
    <property type="entry name" value="FMN-dependent nitroreductase-like"/>
    <property type="match status" value="1"/>
</dbReference>
<keyword evidence="5 7" id="KW-0560">Oxidoreductase</keyword>
<evidence type="ECO:0000313" key="10">
    <source>
        <dbReference type="EMBL" id="NEN23606.1"/>
    </source>
</evidence>
<dbReference type="EMBL" id="JAAGVY010000013">
    <property type="protein sequence ID" value="NEN23606.1"/>
    <property type="molecule type" value="Genomic_DNA"/>
</dbReference>
<feature type="domain" description="Nitroreductase" evidence="9">
    <location>
        <begin position="12"/>
        <end position="173"/>
    </location>
</feature>
<evidence type="ECO:0000313" key="11">
    <source>
        <dbReference type="Proteomes" id="UP000486602"/>
    </source>
</evidence>
<feature type="binding site" description="in other chain" evidence="8">
    <location>
        <begin position="15"/>
        <end position="17"/>
    </location>
    <ligand>
        <name>FMN</name>
        <dbReference type="ChEBI" id="CHEBI:58210"/>
        <note>ligand shared between dimeric partners</note>
    </ligand>
</feature>
<protein>
    <recommendedName>
        <fullName evidence="7">Putative NAD(P)H nitroreductase</fullName>
        <ecNumber evidence="7">1.-.-.-</ecNumber>
    </recommendedName>
</protein>
<dbReference type="InterPro" id="IPR026021">
    <property type="entry name" value="YdjA-like"/>
</dbReference>
<comment type="cofactor">
    <cofactor evidence="8">
        <name>FMN</name>
        <dbReference type="ChEBI" id="CHEBI:58210"/>
    </cofactor>
    <text evidence="8">Binds 1 FMN per subunit.</text>
</comment>
<feature type="binding site" evidence="8">
    <location>
        <position position="46"/>
    </location>
    <ligand>
        <name>FMN</name>
        <dbReference type="ChEBI" id="CHEBI:58210"/>
        <note>ligand shared between dimeric partners</note>
    </ligand>
</feature>
<accession>A0A7K3WPY0</accession>
<keyword evidence="6 7" id="KW-0520">NAD</keyword>
<keyword evidence="3 7" id="KW-0288">FMN</keyword>
<dbReference type="Gene3D" id="3.40.109.10">
    <property type="entry name" value="NADH Oxidase"/>
    <property type="match status" value="1"/>
</dbReference>
<evidence type="ECO:0000256" key="7">
    <source>
        <dbReference type="PIRNR" id="PIRNR000232"/>
    </source>
</evidence>
<dbReference type="Proteomes" id="UP000486602">
    <property type="component" value="Unassembled WGS sequence"/>
</dbReference>
<dbReference type="PANTHER" id="PTHR43821:SF1">
    <property type="entry name" value="NAD(P)H NITROREDUCTASE YDJA-RELATED"/>
    <property type="match status" value="1"/>
</dbReference>
<evidence type="ECO:0000256" key="2">
    <source>
        <dbReference type="ARBA" id="ARBA00022630"/>
    </source>
</evidence>
<sequence length="194" mass="22536">MKYDLSEINGVIRDRRTIYPEEYTDRIVQKEMVQQIISNATWAPTHGKTQPWRFKVYSGEGRLKLLEIVRKLYTDCTPAEDYNKHKLARMEQRIERTSVLILLIMCRTENTKIPKIEEIEAVACAGQNMLLTAAAYGLGGYWSSPKYFYTPEANAAFGLKDDDFIQGLIYLGYPSVDWPKSHRKPVEYVTEWID</sequence>
<dbReference type="EC" id="1.-.-.-" evidence="7"/>
<organism evidence="10 11">
    <name type="scientific">Cryomorpha ignava</name>
    <dbReference type="NCBI Taxonomy" id="101383"/>
    <lineage>
        <taxon>Bacteria</taxon>
        <taxon>Pseudomonadati</taxon>
        <taxon>Bacteroidota</taxon>
        <taxon>Flavobacteriia</taxon>
        <taxon>Flavobacteriales</taxon>
        <taxon>Cryomorphaceae</taxon>
        <taxon>Cryomorpha</taxon>
    </lineage>
</organism>
<dbReference type="GO" id="GO:0016491">
    <property type="term" value="F:oxidoreductase activity"/>
    <property type="evidence" value="ECO:0007669"/>
    <property type="project" value="UniProtKB-UniRule"/>
</dbReference>
<evidence type="ECO:0000256" key="8">
    <source>
        <dbReference type="PIRSR" id="PIRSR000232-1"/>
    </source>
</evidence>
<evidence type="ECO:0000256" key="5">
    <source>
        <dbReference type="ARBA" id="ARBA00023002"/>
    </source>
</evidence>
<keyword evidence="11" id="KW-1185">Reference proteome</keyword>
<dbReference type="InterPro" id="IPR052530">
    <property type="entry name" value="NAD(P)H_nitroreductase"/>
</dbReference>
<keyword evidence="2 7" id="KW-0285">Flavoprotein</keyword>
<keyword evidence="4 7" id="KW-0521">NADP</keyword>
<dbReference type="CDD" id="cd02135">
    <property type="entry name" value="YdjA-like"/>
    <property type="match status" value="1"/>
</dbReference>
<feature type="binding site" description="in other chain" evidence="8">
    <location>
        <begin position="142"/>
        <end position="144"/>
    </location>
    <ligand>
        <name>FMN</name>
        <dbReference type="ChEBI" id="CHEBI:58210"/>
        <note>ligand shared between dimeric partners</note>
    </ligand>
</feature>
<dbReference type="AlphaFoldDB" id="A0A7K3WPY0"/>
<comment type="caution">
    <text evidence="10">The sequence shown here is derived from an EMBL/GenBank/DDBJ whole genome shotgun (WGS) entry which is preliminary data.</text>
</comment>
<evidence type="ECO:0000256" key="3">
    <source>
        <dbReference type="ARBA" id="ARBA00022643"/>
    </source>
</evidence>
<proteinExistence type="inferred from homology"/>
<dbReference type="RefSeq" id="WP_163285002.1">
    <property type="nucleotide sequence ID" value="NZ_JAAGVY010000013.1"/>
</dbReference>